<dbReference type="InterPro" id="IPR050879">
    <property type="entry name" value="Acyltransferase_3"/>
</dbReference>
<dbReference type="PANTHER" id="PTHR23028">
    <property type="entry name" value="ACETYLTRANSFERASE"/>
    <property type="match status" value="1"/>
</dbReference>
<accession>A0A4R1CFT8</accession>
<evidence type="ECO:0000259" key="2">
    <source>
        <dbReference type="Pfam" id="PF01757"/>
    </source>
</evidence>
<dbReference type="AlphaFoldDB" id="A0A4R1CFT8"/>
<feature type="transmembrane region" description="Helical" evidence="1">
    <location>
        <begin position="181"/>
        <end position="206"/>
    </location>
</feature>
<comment type="caution">
    <text evidence="3">The sequence shown here is derived from an EMBL/GenBank/DDBJ whole genome shotgun (WGS) entry which is preliminary data.</text>
</comment>
<dbReference type="Pfam" id="PF01757">
    <property type="entry name" value="Acyl_transf_3"/>
    <property type="match status" value="1"/>
</dbReference>
<keyword evidence="1" id="KW-0812">Transmembrane</keyword>
<sequence>MDGLRGVGAFAIVIAHVWLNLGSAAPLGRLPSLIQRAPLFLVMFFVLSAFLLYRPFVAAGLTGRPARVRRYAANRVRRIVPAYLLVLGVSGFVVGAATVAPFRVDAGMPPTLPETGWLWTHPALTLVNGSLLQTLLPGTVMTGIGPAWTLTVELCFYLLLPVLAGLAFAVGTRRLGVPAGVTAWAGPALLLVTGLVTKWIHVHVVLAGMTPVEAFFADWGPTWQAVFARSVLVKADLLGIGMACAVLLVRWRGTSRTPLRLAAIAGLVLGGLLVAALLPTWYDTGWGLFWAGVILLIATRPPGPGLGRVAGFFAWRPVHWAGEVSYSVYLWHLPVILVLARAGWTAPQTSAGFALNCAVVVAVTYALAHLTWCFVERPVLRRAR</sequence>
<gene>
    <name evidence="3" type="ORF">EPD65_04675</name>
</gene>
<dbReference type="GO" id="GO:0016747">
    <property type="term" value="F:acyltransferase activity, transferring groups other than amino-acyl groups"/>
    <property type="evidence" value="ECO:0007669"/>
    <property type="project" value="InterPro"/>
</dbReference>
<proteinExistence type="predicted"/>
<feature type="transmembrane region" description="Helical" evidence="1">
    <location>
        <begin position="350"/>
        <end position="375"/>
    </location>
</feature>
<dbReference type="GO" id="GO:0016020">
    <property type="term" value="C:membrane"/>
    <property type="evidence" value="ECO:0007669"/>
    <property type="project" value="TreeGrafter"/>
</dbReference>
<dbReference type="EMBL" id="SJZJ01000005">
    <property type="protein sequence ID" value="TCJ30184.1"/>
    <property type="molecule type" value="Genomic_DNA"/>
</dbReference>
<evidence type="ECO:0000313" key="3">
    <source>
        <dbReference type="EMBL" id="TCJ30184.1"/>
    </source>
</evidence>
<feature type="transmembrane region" description="Helical" evidence="1">
    <location>
        <begin position="226"/>
        <end position="249"/>
    </location>
</feature>
<dbReference type="PANTHER" id="PTHR23028:SF53">
    <property type="entry name" value="ACYL_TRANSF_3 DOMAIN-CONTAINING PROTEIN"/>
    <property type="match status" value="1"/>
</dbReference>
<keyword evidence="4" id="KW-1185">Reference proteome</keyword>
<feature type="transmembrane region" description="Helical" evidence="1">
    <location>
        <begin position="40"/>
        <end position="61"/>
    </location>
</feature>
<protein>
    <submittedName>
        <fullName evidence="3">Acyltransferase</fullName>
    </submittedName>
</protein>
<evidence type="ECO:0000256" key="1">
    <source>
        <dbReference type="SAM" id="Phobius"/>
    </source>
</evidence>
<keyword evidence="3" id="KW-0012">Acyltransferase</keyword>
<keyword evidence="1" id="KW-0472">Membrane</keyword>
<keyword evidence="3" id="KW-0808">Transferase</keyword>
<keyword evidence="1" id="KW-1133">Transmembrane helix</keyword>
<dbReference type="GO" id="GO:0009103">
    <property type="term" value="P:lipopolysaccharide biosynthetic process"/>
    <property type="evidence" value="ECO:0007669"/>
    <property type="project" value="TreeGrafter"/>
</dbReference>
<dbReference type="RefSeq" id="WP_131582007.1">
    <property type="nucleotide sequence ID" value="NZ_SJZJ01000005.1"/>
</dbReference>
<feature type="transmembrane region" description="Helical" evidence="1">
    <location>
        <begin position="288"/>
        <end position="314"/>
    </location>
</feature>
<feature type="domain" description="Acyltransferase 3" evidence="2">
    <location>
        <begin position="1"/>
        <end position="368"/>
    </location>
</feature>
<feature type="transmembrane region" description="Helical" evidence="1">
    <location>
        <begin position="147"/>
        <end position="169"/>
    </location>
</feature>
<feature type="transmembrane region" description="Helical" evidence="1">
    <location>
        <begin position="82"/>
        <end position="102"/>
    </location>
</feature>
<organism evidence="3 4">
    <name type="scientific">Nocardioides jejuensis</name>
    <dbReference type="NCBI Taxonomy" id="2502782"/>
    <lineage>
        <taxon>Bacteria</taxon>
        <taxon>Bacillati</taxon>
        <taxon>Actinomycetota</taxon>
        <taxon>Actinomycetes</taxon>
        <taxon>Propionibacteriales</taxon>
        <taxon>Nocardioidaceae</taxon>
        <taxon>Nocardioides</taxon>
    </lineage>
</organism>
<evidence type="ECO:0000313" key="4">
    <source>
        <dbReference type="Proteomes" id="UP000295453"/>
    </source>
</evidence>
<dbReference type="InterPro" id="IPR002656">
    <property type="entry name" value="Acyl_transf_3_dom"/>
</dbReference>
<dbReference type="Proteomes" id="UP000295453">
    <property type="component" value="Unassembled WGS sequence"/>
</dbReference>
<reference evidence="3 4" key="1">
    <citation type="submission" date="2019-03" db="EMBL/GenBank/DDBJ databases">
        <authorList>
            <person name="Kim M.K.M."/>
        </authorList>
    </citation>
    <scope>NUCLEOTIDE SEQUENCE [LARGE SCALE GENOMIC DNA]</scope>
    <source>
        <strain evidence="3 4">18JY15-6</strain>
    </source>
</reference>
<dbReference type="OrthoDB" id="5242306at2"/>
<name>A0A4R1CFT8_9ACTN</name>
<feature type="transmembrane region" description="Helical" evidence="1">
    <location>
        <begin position="326"/>
        <end position="344"/>
    </location>
</feature>
<feature type="transmembrane region" description="Helical" evidence="1">
    <location>
        <begin position="261"/>
        <end position="282"/>
    </location>
</feature>